<dbReference type="SMART" id="SM00211">
    <property type="entry name" value="TY"/>
    <property type="match status" value="1"/>
</dbReference>
<dbReference type="InterPro" id="IPR016187">
    <property type="entry name" value="CTDL_fold"/>
</dbReference>
<feature type="chain" id="PRO_5043415791" evidence="3">
    <location>
        <begin position="20"/>
        <end position="227"/>
    </location>
</feature>
<keyword evidence="7" id="KW-1185">Reference proteome</keyword>
<comment type="caution">
    <text evidence="2">Lacks conserved residue(s) required for the propagation of feature annotation.</text>
</comment>
<dbReference type="SUPFAM" id="SSF57610">
    <property type="entry name" value="Thyroglobulin type-1 domain"/>
    <property type="match status" value="1"/>
</dbReference>
<dbReference type="Proteomes" id="UP001314229">
    <property type="component" value="Unassembled WGS sequence"/>
</dbReference>
<comment type="caution">
    <text evidence="6">The sequence shown here is derived from an EMBL/GenBank/DDBJ whole genome shotgun (WGS) entry which is preliminary data.</text>
</comment>
<dbReference type="InterPro" id="IPR016186">
    <property type="entry name" value="C-type_lectin-like/link_sf"/>
</dbReference>
<organism evidence="6 7">
    <name type="scientific">Scomber scombrus</name>
    <name type="common">Atlantic mackerel</name>
    <name type="synonym">Scomber vernalis</name>
    <dbReference type="NCBI Taxonomy" id="13677"/>
    <lineage>
        <taxon>Eukaryota</taxon>
        <taxon>Metazoa</taxon>
        <taxon>Chordata</taxon>
        <taxon>Craniata</taxon>
        <taxon>Vertebrata</taxon>
        <taxon>Euteleostomi</taxon>
        <taxon>Actinopterygii</taxon>
        <taxon>Neopterygii</taxon>
        <taxon>Teleostei</taxon>
        <taxon>Neoteleostei</taxon>
        <taxon>Acanthomorphata</taxon>
        <taxon>Pelagiaria</taxon>
        <taxon>Scombriformes</taxon>
        <taxon>Scombridae</taxon>
        <taxon>Scomber</taxon>
    </lineage>
</organism>
<dbReference type="PROSITE" id="PS51162">
    <property type="entry name" value="THYROGLOBULIN_1_2"/>
    <property type="match status" value="1"/>
</dbReference>
<name>A0AAV1PVP6_SCOSC</name>
<dbReference type="SUPFAM" id="SSF56436">
    <property type="entry name" value="C-type lectin-like"/>
    <property type="match status" value="1"/>
</dbReference>
<proteinExistence type="predicted"/>
<evidence type="ECO:0000256" key="2">
    <source>
        <dbReference type="PROSITE-ProRule" id="PRU00500"/>
    </source>
</evidence>
<dbReference type="CDD" id="cd00191">
    <property type="entry name" value="TY"/>
    <property type="match status" value="1"/>
</dbReference>
<feature type="domain" description="C-type lectin" evidence="4">
    <location>
        <begin position="107"/>
        <end position="224"/>
    </location>
</feature>
<dbReference type="AlphaFoldDB" id="A0AAV1PVP6"/>
<evidence type="ECO:0000313" key="7">
    <source>
        <dbReference type="Proteomes" id="UP001314229"/>
    </source>
</evidence>
<evidence type="ECO:0000259" key="5">
    <source>
        <dbReference type="PROSITE" id="PS51162"/>
    </source>
</evidence>
<evidence type="ECO:0000313" key="6">
    <source>
        <dbReference type="EMBL" id="CAK6974717.1"/>
    </source>
</evidence>
<dbReference type="Gene3D" id="4.10.800.10">
    <property type="entry name" value="Thyroglobulin type-1"/>
    <property type="match status" value="1"/>
</dbReference>
<reference evidence="6 7" key="1">
    <citation type="submission" date="2024-01" db="EMBL/GenBank/DDBJ databases">
        <authorList>
            <person name="Alioto T."/>
            <person name="Alioto T."/>
            <person name="Gomez Garrido J."/>
        </authorList>
    </citation>
    <scope>NUCLEOTIDE SEQUENCE [LARGE SCALE GENOMIC DNA]</scope>
</reference>
<dbReference type="Pfam" id="PF00086">
    <property type="entry name" value="Thyroglobulin_1"/>
    <property type="match status" value="1"/>
</dbReference>
<dbReference type="PRINTS" id="PR01504">
    <property type="entry name" value="PNCREATITSAP"/>
</dbReference>
<dbReference type="SMART" id="SM00034">
    <property type="entry name" value="CLECT"/>
    <property type="match status" value="1"/>
</dbReference>
<evidence type="ECO:0000259" key="4">
    <source>
        <dbReference type="PROSITE" id="PS50041"/>
    </source>
</evidence>
<dbReference type="InterPro" id="IPR001304">
    <property type="entry name" value="C-type_lectin-like"/>
</dbReference>
<keyword evidence="3" id="KW-0732">Signal</keyword>
<gene>
    <name evidence="6" type="ORF">FSCOSCO3_A015206</name>
</gene>
<dbReference type="InterPro" id="IPR000716">
    <property type="entry name" value="Thyroglobulin_1"/>
</dbReference>
<accession>A0AAV1PVP6</accession>
<evidence type="ECO:0000256" key="3">
    <source>
        <dbReference type="SAM" id="SignalP"/>
    </source>
</evidence>
<dbReference type="Pfam" id="PF00059">
    <property type="entry name" value="Lectin_C"/>
    <property type="match status" value="1"/>
</dbReference>
<feature type="domain" description="Thyroglobulin type-1" evidence="5">
    <location>
        <begin position="30"/>
        <end position="94"/>
    </location>
</feature>
<dbReference type="PROSITE" id="PS50041">
    <property type="entry name" value="C_TYPE_LECTIN_2"/>
    <property type="match status" value="1"/>
</dbReference>
<dbReference type="Gene3D" id="3.10.100.10">
    <property type="entry name" value="Mannose-Binding Protein A, subunit A"/>
    <property type="match status" value="1"/>
</dbReference>
<evidence type="ECO:0000256" key="1">
    <source>
        <dbReference type="ARBA" id="ARBA00023157"/>
    </source>
</evidence>
<keyword evidence="1 2" id="KW-1015">Disulfide bond</keyword>
<feature type="signal peptide" evidence="3">
    <location>
        <begin position="1"/>
        <end position="19"/>
    </location>
</feature>
<dbReference type="PROSITE" id="PS00484">
    <property type="entry name" value="THYROGLOBULIN_1_1"/>
    <property type="match status" value="1"/>
</dbReference>
<dbReference type="InterPro" id="IPR036857">
    <property type="entry name" value="Thyroglobulin_1_sf"/>
</dbReference>
<dbReference type="CDD" id="cd00037">
    <property type="entry name" value="CLECT"/>
    <property type="match status" value="1"/>
</dbReference>
<dbReference type="InterPro" id="IPR050111">
    <property type="entry name" value="C-type_lectin/snaclec_domain"/>
</dbReference>
<dbReference type="PANTHER" id="PTHR22803">
    <property type="entry name" value="MANNOSE, PHOSPHOLIPASE, LECTIN RECEPTOR RELATED"/>
    <property type="match status" value="1"/>
</dbReference>
<feature type="disulfide bond" evidence="2">
    <location>
        <begin position="62"/>
        <end position="69"/>
    </location>
</feature>
<sequence length="227" mass="26063">MMVLSVSLTLCTMLTLSQAMPLNSSLSRGSGKCEFLRRQSINLIGGYVPQCDGNGNFLPQQCSGSTGYCWCVDDINGVEIQHTRTPPGTAPPDCYRDFRCPYSWSRFGKQCFIFIDSPKTWVEAESYCLFEGANLASVHSYEEDHFIQDLTRGYSHDFPETWIGGFDAIHPCFWMWSDGSKFYYQNWNTDYDVERMEHCLKMNCGYDRSWNYASCNDTLPFVCSKRI</sequence>
<protein>
    <submittedName>
        <fullName evidence="6">Ladderlectin-like</fullName>
    </submittedName>
</protein>
<dbReference type="EMBL" id="CAWUFR010000270">
    <property type="protein sequence ID" value="CAK6974717.1"/>
    <property type="molecule type" value="Genomic_DNA"/>
</dbReference>